<gene>
    <name evidence="2" type="ORF">D9V41_05865</name>
</gene>
<feature type="transmembrane region" description="Helical" evidence="1">
    <location>
        <begin position="434"/>
        <end position="452"/>
    </location>
</feature>
<reference evidence="2 3" key="1">
    <citation type="submission" date="2018-10" db="EMBL/GenBank/DDBJ databases">
        <title>Aeromicrobium sp. 9W16Y-2 whole genome shotgun sequence.</title>
        <authorList>
            <person name="Li F."/>
        </authorList>
    </citation>
    <scope>NUCLEOTIDE SEQUENCE [LARGE SCALE GENOMIC DNA]</scope>
    <source>
        <strain evidence="2 3">9W16Y-2</strain>
    </source>
</reference>
<feature type="transmembrane region" description="Helical" evidence="1">
    <location>
        <begin position="457"/>
        <end position="474"/>
    </location>
</feature>
<protein>
    <submittedName>
        <fullName evidence="2">Uncharacterized protein</fullName>
    </submittedName>
</protein>
<keyword evidence="3" id="KW-1185">Reference proteome</keyword>
<evidence type="ECO:0000313" key="3">
    <source>
        <dbReference type="Proteomes" id="UP000282515"/>
    </source>
</evidence>
<feature type="transmembrane region" description="Helical" evidence="1">
    <location>
        <begin position="20"/>
        <end position="40"/>
    </location>
</feature>
<evidence type="ECO:0000256" key="1">
    <source>
        <dbReference type="SAM" id="Phobius"/>
    </source>
</evidence>
<evidence type="ECO:0000313" key="2">
    <source>
        <dbReference type="EMBL" id="RLV56596.1"/>
    </source>
</evidence>
<keyword evidence="1" id="KW-1133">Transmembrane helix</keyword>
<dbReference type="EMBL" id="RDBF01000003">
    <property type="protein sequence ID" value="RLV56596.1"/>
    <property type="molecule type" value="Genomic_DNA"/>
</dbReference>
<comment type="caution">
    <text evidence="2">The sequence shown here is derived from an EMBL/GenBank/DDBJ whole genome shotgun (WGS) entry which is preliminary data.</text>
</comment>
<feature type="transmembrane region" description="Helical" evidence="1">
    <location>
        <begin position="148"/>
        <end position="167"/>
    </location>
</feature>
<dbReference type="AlphaFoldDB" id="A0A3L8PMH1"/>
<feature type="transmembrane region" description="Helical" evidence="1">
    <location>
        <begin position="371"/>
        <end position="392"/>
    </location>
</feature>
<feature type="transmembrane region" description="Helical" evidence="1">
    <location>
        <begin position="307"/>
        <end position="327"/>
    </location>
</feature>
<sequence>MASDAPEHGEPSGDDRRSWWTFSAILAVIAAVGTHITVAWSARSPSFPFDEITYLQMARLIAGDPPAGPVDSGGYYPGWSVVIAPVWWVTQDPLAVYRVAIAIAVVLAVATIWPLSALVRRCGLTRPQAVTVAAVVMCLPSRALQSDYVLSESLLMLVVAASVLAGMRLWERPSVGRALLLSALVALAYLTHARVLPFVLAVGIWLLFFFRRSWLPALCGLLALVGLSWGVAKLATALNDRLVEGAFTQTEGFRQNLETTTAGLLAVAGSGQVWYQLVASFGVVAVGAVAISVGMARELRYGMVGPAGLVLGVVLAMVLLSVLAWSGEANLYLNEWRRLDAWLYGRYADPFTALVVAIGLAVIVRGASWKLLVSGAVGAAAVLAVVLFKVAALAPTWGYITPAHIPGVMPWWWLLPDEPFAPGLLPWFTNENRFWVIASLSVVVGLVLAMVLRRRPLAFVAIFAVAAVTASVAANEASGSFQASEGGRPGMVQTLRNVERVAGAPVDEVDFDRECRVPGNLSPQAQNLLGFWLSPRDFEVVWPSKEDFTADLVVSCQEWPDARSLGARAVRGGRDYGSQLWVLPGELQDRLDRAGLLTAPTN</sequence>
<feature type="transmembrane region" description="Helical" evidence="1">
    <location>
        <begin position="214"/>
        <end position="232"/>
    </location>
</feature>
<accession>A0A3L8PMH1</accession>
<keyword evidence="1" id="KW-0472">Membrane</keyword>
<feature type="transmembrane region" description="Helical" evidence="1">
    <location>
        <begin position="347"/>
        <end position="364"/>
    </location>
</feature>
<name>A0A3L8PMH1_9ACTN</name>
<proteinExistence type="predicted"/>
<keyword evidence="1" id="KW-0812">Transmembrane</keyword>
<dbReference type="Proteomes" id="UP000282515">
    <property type="component" value="Unassembled WGS sequence"/>
</dbReference>
<organism evidence="2 3">
    <name type="scientific">Aeromicrobium phragmitis</name>
    <dbReference type="NCBI Taxonomy" id="2478914"/>
    <lineage>
        <taxon>Bacteria</taxon>
        <taxon>Bacillati</taxon>
        <taxon>Actinomycetota</taxon>
        <taxon>Actinomycetes</taxon>
        <taxon>Propionibacteriales</taxon>
        <taxon>Nocardioidaceae</taxon>
        <taxon>Aeromicrobium</taxon>
    </lineage>
</organism>
<feature type="transmembrane region" description="Helical" evidence="1">
    <location>
        <begin position="273"/>
        <end position="295"/>
    </location>
</feature>
<feature type="transmembrane region" description="Helical" evidence="1">
    <location>
        <begin position="95"/>
        <end position="119"/>
    </location>
</feature>
<feature type="transmembrane region" description="Helical" evidence="1">
    <location>
        <begin position="179"/>
        <end position="207"/>
    </location>
</feature>